<sequence length="54" mass="6686">MESLFQIVFIRLTNVEKMNQIQEELFEKCIDKRQKEKMLNVPFTRDQKKYLIHI</sequence>
<protein>
    <submittedName>
        <fullName evidence="1">Uncharacterized protein</fullName>
    </submittedName>
</protein>
<name>A0A8S1XDA9_9CILI</name>
<dbReference type="EMBL" id="CAJJDO010000120">
    <property type="protein sequence ID" value="CAD8198938.1"/>
    <property type="molecule type" value="Genomic_DNA"/>
</dbReference>
<accession>A0A8S1XDA9</accession>
<gene>
    <name evidence="1" type="ORF">PPENT_87.1.T1200079</name>
</gene>
<dbReference type="Proteomes" id="UP000689195">
    <property type="component" value="Unassembled WGS sequence"/>
</dbReference>
<dbReference type="AlphaFoldDB" id="A0A8S1XDA9"/>
<proteinExistence type="predicted"/>
<evidence type="ECO:0000313" key="1">
    <source>
        <dbReference type="EMBL" id="CAD8198938.1"/>
    </source>
</evidence>
<keyword evidence="2" id="KW-1185">Reference proteome</keyword>
<comment type="caution">
    <text evidence="1">The sequence shown here is derived from an EMBL/GenBank/DDBJ whole genome shotgun (WGS) entry which is preliminary data.</text>
</comment>
<reference evidence="1" key="1">
    <citation type="submission" date="2021-01" db="EMBL/GenBank/DDBJ databases">
        <authorList>
            <consortium name="Genoscope - CEA"/>
            <person name="William W."/>
        </authorList>
    </citation>
    <scope>NUCLEOTIDE SEQUENCE</scope>
</reference>
<organism evidence="1 2">
    <name type="scientific">Paramecium pentaurelia</name>
    <dbReference type="NCBI Taxonomy" id="43138"/>
    <lineage>
        <taxon>Eukaryota</taxon>
        <taxon>Sar</taxon>
        <taxon>Alveolata</taxon>
        <taxon>Ciliophora</taxon>
        <taxon>Intramacronucleata</taxon>
        <taxon>Oligohymenophorea</taxon>
        <taxon>Peniculida</taxon>
        <taxon>Parameciidae</taxon>
        <taxon>Paramecium</taxon>
    </lineage>
</organism>
<evidence type="ECO:0000313" key="2">
    <source>
        <dbReference type="Proteomes" id="UP000689195"/>
    </source>
</evidence>